<dbReference type="Proteomes" id="UP000092403">
    <property type="component" value="Unassembled WGS sequence"/>
</dbReference>
<accession>A0A150ILU4</accession>
<dbReference type="EMBL" id="LNGF01000008">
    <property type="protein sequence ID" value="KYC48224.1"/>
    <property type="molecule type" value="Genomic_DNA"/>
</dbReference>
<dbReference type="AlphaFoldDB" id="A0A150J0W8"/>
<accession>A0A150J0W8</accession>
<evidence type="ECO:0000313" key="3">
    <source>
        <dbReference type="EMBL" id="KYC48224.1"/>
    </source>
</evidence>
<keyword evidence="1" id="KW-0472">Membrane</keyword>
<keyword evidence="1" id="KW-0812">Transmembrane</keyword>
<evidence type="ECO:0000313" key="4">
    <source>
        <dbReference type="EMBL" id="KYC50881.1"/>
    </source>
</evidence>
<evidence type="ECO:0000313" key="7">
    <source>
        <dbReference type="Proteomes" id="UP000092403"/>
    </source>
</evidence>
<feature type="transmembrane region" description="Helical" evidence="1">
    <location>
        <begin position="7"/>
        <end position="29"/>
    </location>
</feature>
<dbReference type="EMBL" id="LNJC01000006">
    <property type="protein sequence ID" value="KYC50881.1"/>
    <property type="molecule type" value="Genomic_DNA"/>
</dbReference>
<gene>
    <name evidence="2" type="ORF">APG10_00401</name>
    <name evidence="3" type="ORF">APG11_00463</name>
    <name evidence="4" type="ORF">APG12_00444</name>
</gene>
<evidence type="ECO:0000313" key="5">
    <source>
        <dbReference type="Proteomes" id="UP000091929"/>
    </source>
</evidence>
<organism evidence="4 7">
    <name type="scientific">Candidatus Methanofastidiosum methylothiophilum</name>
    <dbReference type="NCBI Taxonomy" id="1705564"/>
    <lineage>
        <taxon>Archaea</taxon>
        <taxon>Methanobacteriati</taxon>
        <taxon>Methanobacteriota</taxon>
        <taxon>Stenosarchaea group</taxon>
        <taxon>Candidatus Methanofastidiosia</taxon>
        <taxon>Candidatus Methanofastidiosales</taxon>
        <taxon>Candidatus Methanofastidiosaceae</taxon>
        <taxon>Candidatus Methanofastidiosum</taxon>
    </lineage>
</organism>
<comment type="caution">
    <text evidence="4">The sequence shown here is derived from an EMBL/GenBank/DDBJ whole genome shotgun (WGS) entry which is preliminary data.</text>
</comment>
<evidence type="ECO:0000313" key="2">
    <source>
        <dbReference type="EMBL" id="KYC45991.1"/>
    </source>
</evidence>
<dbReference type="EMBL" id="LNGE01000007">
    <property type="protein sequence ID" value="KYC45991.1"/>
    <property type="molecule type" value="Genomic_DNA"/>
</dbReference>
<protein>
    <submittedName>
        <fullName evidence="4">Uncharacterized protein</fullName>
    </submittedName>
</protein>
<dbReference type="Proteomes" id="UP000091929">
    <property type="component" value="Unassembled WGS sequence"/>
</dbReference>
<reference evidence="5 6" key="1">
    <citation type="journal article" date="2016" name="ISME J.">
        <title>Chasing the elusive Euryarchaeota class WSA2: genomes reveal a uniquely fastidious methyl-reducing methanogen.</title>
        <authorList>
            <person name="Nobu M.K."/>
            <person name="Narihiro T."/>
            <person name="Kuroda K."/>
            <person name="Mei R."/>
            <person name="Liu W.T."/>
        </authorList>
    </citation>
    <scope>NUCLEOTIDE SEQUENCE [LARGE SCALE GENOMIC DNA]</scope>
    <source>
        <strain evidence="2">B03fssc0709_Meth_Bin005</strain>
        <strain evidence="3">B15fssc0709_Meth_Bin003</strain>
        <strain evidence="4">BMIXfssc0709_Meth_Bin006</strain>
    </source>
</reference>
<sequence length="260" mass="30120">MGVKMRYRYLIIFIFVLFFIELPLAYIYYSGQEKAVKKNIKEIELSDSFFVSRDNPKYIAVALNRGIIHQIVLSSSGKINISLTDLEGFLVWLKDPDAIKPIEFFYQVDKLNFTYVPKETKTYYLIFETDPLLASNASVNIEISSVYVEVIREDILNTIEPILKATTVITILLFILSILPKGGLSRKKLGKTFYVLSEEAKSHDIAFLREFRGFSEKEIKVLLLMQTKARVTEKEIPKLFDISSFYKLYKMGFIEKITEL</sequence>
<evidence type="ECO:0000256" key="1">
    <source>
        <dbReference type="SAM" id="Phobius"/>
    </source>
</evidence>
<dbReference type="Proteomes" id="UP000092401">
    <property type="component" value="Unassembled WGS sequence"/>
</dbReference>
<proteinExistence type="predicted"/>
<name>A0A150J0W8_9EURY</name>
<accession>A0A150IU97</accession>
<evidence type="ECO:0000313" key="6">
    <source>
        <dbReference type="Proteomes" id="UP000092401"/>
    </source>
</evidence>
<keyword evidence="1" id="KW-1133">Transmembrane helix</keyword>